<dbReference type="SMART" id="SM00943">
    <property type="entry name" value="Prim-Pol"/>
    <property type="match status" value="1"/>
</dbReference>
<keyword evidence="3" id="KW-0547">Nucleotide-binding</keyword>
<name>A0A1D3TXR4_9FIRM</name>
<evidence type="ECO:0000259" key="2">
    <source>
        <dbReference type="SMART" id="SM00943"/>
    </source>
</evidence>
<keyword evidence="3" id="KW-0347">Helicase</keyword>
<evidence type="ECO:0000313" key="3">
    <source>
        <dbReference type="EMBL" id="SCP99161.1"/>
    </source>
</evidence>
<keyword evidence="4" id="KW-1185">Reference proteome</keyword>
<dbReference type="SUPFAM" id="SSF56747">
    <property type="entry name" value="Prim-pol domain"/>
    <property type="match status" value="1"/>
</dbReference>
<dbReference type="InterPro" id="IPR015330">
    <property type="entry name" value="DNA_primase/pol_bifunc_N"/>
</dbReference>
<protein>
    <submittedName>
        <fullName evidence="3">Putative DNA primase/helicase</fullName>
    </submittedName>
</protein>
<gene>
    <name evidence="3" type="ORF">SAMN05421730_103325</name>
</gene>
<reference evidence="3 4" key="1">
    <citation type="submission" date="2016-09" db="EMBL/GenBank/DDBJ databases">
        <authorList>
            <person name="Capua I."/>
            <person name="De Benedictis P."/>
            <person name="Joannis T."/>
            <person name="Lombin L.H."/>
            <person name="Cattoli G."/>
        </authorList>
    </citation>
    <scope>NUCLEOTIDE SEQUENCE [LARGE SCALE GENOMIC DNA]</scope>
    <source>
        <strain evidence="3 4">GluBS11</strain>
    </source>
</reference>
<dbReference type="Pfam" id="PF09250">
    <property type="entry name" value="Prim-Pol"/>
    <property type="match status" value="1"/>
</dbReference>
<organism evidence="3 4">
    <name type="scientific">Anaerobium acetethylicum</name>
    <dbReference type="NCBI Taxonomy" id="1619234"/>
    <lineage>
        <taxon>Bacteria</taxon>
        <taxon>Bacillati</taxon>
        <taxon>Bacillota</taxon>
        <taxon>Clostridia</taxon>
        <taxon>Lachnospirales</taxon>
        <taxon>Lachnospiraceae</taxon>
        <taxon>Anaerobium</taxon>
    </lineage>
</organism>
<dbReference type="Pfam" id="PF08708">
    <property type="entry name" value="PriCT_1"/>
    <property type="match status" value="1"/>
</dbReference>
<keyword evidence="3" id="KW-0378">Hydrolase</keyword>
<evidence type="ECO:0000259" key="1">
    <source>
        <dbReference type="SMART" id="SM00942"/>
    </source>
</evidence>
<dbReference type="STRING" id="1619234.SAMN05421730_103325"/>
<sequence>MQKKTMKDHALTYARNGFAIVPLKFGTKNRFLSKNGFNDATTDIEQIERWWTRYPDANIAVATGQKSGGLLVLDFDIKEDLGIYGYDYLRKFERQNGELPDTWMAISGTGGLHFWYRCNYKIDSATDLFERQSGVDIRADGGCIIAPPSRHPNGRLYTWDVASYDCNIANTDERVLKFVVDGMQYKKVHFENAESKRFYLPEIIYDGERDGTMFRFACSLLGRGVNEHEALLIMLQADKENCQPPLGERIVRNKLKSAIKTRTRKTRKGL</sequence>
<evidence type="ECO:0000313" key="4">
    <source>
        <dbReference type="Proteomes" id="UP000199315"/>
    </source>
</evidence>
<dbReference type="AlphaFoldDB" id="A0A1D3TXR4"/>
<dbReference type="SMART" id="SM00942">
    <property type="entry name" value="PriCT_1"/>
    <property type="match status" value="1"/>
</dbReference>
<keyword evidence="3" id="KW-0067">ATP-binding</keyword>
<dbReference type="InterPro" id="IPR014820">
    <property type="entry name" value="PriCT_1"/>
</dbReference>
<dbReference type="OrthoDB" id="9802530at2"/>
<feature type="domain" description="DNA primase/polymerase bifunctional N-terminal" evidence="2">
    <location>
        <begin position="10"/>
        <end position="170"/>
    </location>
</feature>
<dbReference type="GO" id="GO:0004386">
    <property type="term" value="F:helicase activity"/>
    <property type="evidence" value="ECO:0007669"/>
    <property type="project" value="UniProtKB-KW"/>
</dbReference>
<feature type="domain" description="Primase C-terminal 1" evidence="1">
    <location>
        <begin position="198"/>
        <end position="264"/>
    </location>
</feature>
<dbReference type="CDD" id="cd04859">
    <property type="entry name" value="Prim_Pol"/>
    <property type="match status" value="1"/>
</dbReference>
<proteinExistence type="predicted"/>
<dbReference type="EMBL" id="FMKA01000033">
    <property type="protein sequence ID" value="SCP99161.1"/>
    <property type="molecule type" value="Genomic_DNA"/>
</dbReference>
<dbReference type="Proteomes" id="UP000199315">
    <property type="component" value="Unassembled WGS sequence"/>
</dbReference>
<accession>A0A1D3TXR4</accession>